<organism evidence="1 2">
    <name type="scientific">Thanatephorus cucumeris (strain AG1-IA)</name>
    <name type="common">Rice sheath blight fungus</name>
    <name type="synonym">Rhizoctonia solani</name>
    <dbReference type="NCBI Taxonomy" id="983506"/>
    <lineage>
        <taxon>Eukaryota</taxon>
        <taxon>Fungi</taxon>
        <taxon>Dikarya</taxon>
        <taxon>Basidiomycota</taxon>
        <taxon>Agaricomycotina</taxon>
        <taxon>Agaricomycetes</taxon>
        <taxon>Cantharellales</taxon>
        <taxon>Ceratobasidiaceae</taxon>
        <taxon>Rhizoctonia</taxon>
        <taxon>Rhizoctonia solani AG-1</taxon>
    </lineage>
</organism>
<name>L8X4U4_THACA</name>
<evidence type="ECO:0000313" key="1">
    <source>
        <dbReference type="EMBL" id="ELU44058.1"/>
    </source>
</evidence>
<accession>L8X4U4</accession>
<comment type="caution">
    <text evidence="1">The sequence shown here is derived from an EMBL/GenBank/DDBJ whole genome shotgun (WGS) entry which is preliminary data.</text>
</comment>
<sequence>MGEEATLLFLVEETMRLRVKDTATNKPTRTDTNTNTEETIIQYTTTKSMGNGSGLKTSEGWSVDYLYGIYQVSTPLVVWTHLFARHPNSLRFPLPRFTRYSPYRTIDVSCPRVGANATAPHSVPTARRILSFSLAPAALGSYIFQSTRVDCRSVETDRN</sequence>
<keyword evidence="2" id="KW-1185">Reference proteome</keyword>
<dbReference type="EMBL" id="AFRT01000439">
    <property type="protein sequence ID" value="ELU44058.1"/>
    <property type="molecule type" value="Genomic_DNA"/>
</dbReference>
<gene>
    <name evidence="1" type="ORF">AG1IA_01917</name>
</gene>
<protein>
    <submittedName>
        <fullName evidence="1">Uncharacterized protein</fullName>
    </submittedName>
</protein>
<evidence type="ECO:0000313" key="2">
    <source>
        <dbReference type="Proteomes" id="UP000011668"/>
    </source>
</evidence>
<dbReference type="HOGENOM" id="CLU_1661984_0_0_1"/>
<dbReference type="AlphaFoldDB" id="L8X4U4"/>
<proteinExistence type="predicted"/>
<reference evidence="1 2" key="1">
    <citation type="journal article" date="2013" name="Nat. Commun.">
        <title>The evolution and pathogenic mechanisms of the rice sheath blight pathogen.</title>
        <authorList>
            <person name="Zheng A."/>
            <person name="Lin R."/>
            <person name="Xu L."/>
            <person name="Qin P."/>
            <person name="Tang C."/>
            <person name="Ai P."/>
            <person name="Zhang D."/>
            <person name="Liu Y."/>
            <person name="Sun Z."/>
            <person name="Feng H."/>
            <person name="Wang Y."/>
            <person name="Chen Y."/>
            <person name="Liang X."/>
            <person name="Fu R."/>
            <person name="Li Q."/>
            <person name="Zhang J."/>
            <person name="Yu X."/>
            <person name="Xie Z."/>
            <person name="Ding L."/>
            <person name="Guan P."/>
            <person name="Tang J."/>
            <person name="Liang Y."/>
            <person name="Wang S."/>
            <person name="Deng Q."/>
            <person name="Li S."/>
            <person name="Zhu J."/>
            <person name="Wang L."/>
            <person name="Liu H."/>
            <person name="Li P."/>
        </authorList>
    </citation>
    <scope>NUCLEOTIDE SEQUENCE [LARGE SCALE GENOMIC DNA]</scope>
    <source>
        <strain evidence="2">AG-1 IA</strain>
    </source>
</reference>
<dbReference type="Proteomes" id="UP000011668">
    <property type="component" value="Unassembled WGS sequence"/>
</dbReference>